<keyword evidence="3" id="KW-1185">Reference proteome</keyword>
<dbReference type="EnsemblMetazoa" id="XM_022787998">
    <property type="protein sequence ID" value="XP_022643733"/>
    <property type="gene ID" value="LOC111243004"/>
</dbReference>
<reference evidence="2" key="1">
    <citation type="submission" date="2021-01" db="UniProtKB">
        <authorList>
            <consortium name="EnsemblMetazoa"/>
        </authorList>
    </citation>
    <scope>IDENTIFICATION</scope>
</reference>
<organism evidence="2 3">
    <name type="scientific">Varroa destructor</name>
    <name type="common">Honeybee mite</name>
    <dbReference type="NCBI Taxonomy" id="109461"/>
    <lineage>
        <taxon>Eukaryota</taxon>
        <taxon>Metazoa</taxon>
        <taxon>Ecdysozoa</taxon>
        <taxon>Arthropoda</taxon>
        <taxon>Chelicerata</taxon>
        <taxon>Arachnida</taxon>
        <taxon>Acari</taxon>
        <taxon>Parasitiformes</taxon>
        <taxon>Mesostigmata</taxon>
        <taxon>Gamasina</taxon>
        <taxon>Dermanyssoidea</taxon>
        <taxon>Varroidae</taxon>
        <taxon>Varroa</taxon>
    </lineage>
</organism>
<name>A0A7M7IX54_VARDE</name>
<dbReference type="KEGG" id="vde:111243004"/>
<dbReference type="InParanoid" id="A0A7M7IX54"/>
<evidence type="ECO:0000313" key="3">
    <source>
        <dbReference type="Proteomes" id="UP000594260"/>
    </source>
</evidence>
<dbReference type="OrthoDB" id="21539at2759"/>
<feature type="compositionally biased region" description="Polar residues" evidence="1">
    <location>
        <begin position="354"/>
        <end position="371"/>
    </location>
</feature>
<feature type="region of interest" description="Disordered" evidence="1">
    <location>
        <begin position="329"/>
        <end position="377"/>
    </location>
</feature>
<feature type="compositionally biased region" description="Basic residues" evidence="1">
    <location>
        <begin position="420"/>
        <end position="430"/>
    </location>
</feature>
<proteinExistence type="predicted"/>
<feature type="region of interest" description="Disordered" evidence="1">
    <location>
        <begin position="410"/>
        <end position="430"/>
    </location>
</feature>
<evidence type="ECO:0000256" key="1">
    <source>
        <dbReference type="SAM" id="MobiDB-lite"/>
    </source>
</evidence>
<evidence type="ECO:0000313" key="2">
    <source>
        <dbReference type="EnsemblMetazoa" id="XP_022643733"/>
    </source>
</evidence>
<dbReference type="GeneID" id="111243004"/>
<accession>A0A7M7IX54</accession>
<sequence>MAMTSDSLQQGDKVIIQTRSGRTFEGTFKTLTPRQTLVLSKARSNNGESYGETELQLKQIRSIYVIEDCSRALRHDPAIVRAELPRGGNRQHTWNNYNKQNNAKLNHPITCSQPNSVPQRRNQGKAVIHGNRSWPRQTARGMSVHLFRENLQSPRRIAAKHRQTKNGTFQDALLGHLSSFRQIRRHSEGVFVQRHPGMAPISTDDYDLVAETEKFTAMQKLKSSRENNAEFGEAQDLSAKKNNEDKSTPVTDFEKFFDHLKLSNDHYEPDGIALSKVELAAYQTEQQRKQNGYKYSTEELKSFGRSGITESLVQTFGEEDVNNLYPQSLQKFSNSNNSHRKSHHNQQRLFFDNNYMTTNYNDSNSQRNSHPQDYRPTVNFQRNYRGANPRFSRNAQDKSTAMFGSLMHSHTQQLLSGSSGKKKKQLSSCN</sequence>
<dbReference type="Proteomes" id="UP000594260">
    <property type="component" value="Unplaced"/>
</dbReference>
<dbReference type="RefSeq" id="XP_022643733.1">
    <property type="nucleotide sequence ID" value="XM_022787998.1"/>
</dbReference>
<dbReference type="AlphaFoldDB" id="A0A7M7IX54"/>
<protein>
    <submittedName>
        <fullName evidence="2">Uncharacterized protein</fullName>
    </submittedName>
</protein>